<accession>A0A075GX82</accession>
<feature type="compositionally biased region" description="Basic and acidic residues" evidence="1">
    <location>
        <begin position="169"/>
        <end position="182"/>
    </location>
</feature>
<dbReference type="AlphaFoldDB" id="A0A075GX82"/>
<organism evidence="2">
    <name type="scientific">uncultured marine group II/III euryarchaeote KM3_203_F09</name>
    <dbReference type="NCBI Taxonomy" id="1456423"/>
    <lineage>
        <taxon>Archaea</taxon>
        <taxon>Methanobacteriati</taxon>
        <taxon>Methanobacteriota</taxon>
        <taxon>environmental samples</taxon>
    </lineage>
</organism>
<feature type="region of interest" description="Disordered" evidence="1">
    <location>
        <begin position="383"/>
        <end position="447"/>
    </location>
</feature>
<name>A0A075GX82_9EURY</name>
<dbReference type="EMBL" id="KF900805">
    <property type="protein sequence ID" value="AIF07540.1"/>
    <property type="molecule type" value="Genomic_DNA"/>
</dbReference>
<evidence type="ECO:0000256" key="1">
    <source>
        <dbReference type="SAM" id="MobiDB-lite"/>
    </source>
</evidence>
<reference evidence="2" key="1">
    <citation type="journal article" date="2014" name="Genome Biol. Evol.">
        <title>Pangenome evidence for extensive interdomain horizontal transfer affecting lineage core and shell genes in uncultured planktonic thaumarchaeota and euryarchaeota.</title>
        <authorList>
            <person name="Deschamps P."/>
            <person name="Zivanovic Y."/>
            <person name="Moreira D."/>
            <person name="Rodriguez-Valera F."/>
            <person name="Lopez-Garcia P."/>
        </authorList>
    </citation>
    <scope>NUCLEOTIDE SEQUENCE</scope>
</reference>
<feature type="compositionally biased region" description="Basic and acidic residues" evidence="1">
    <location>
        <begin position="146"/>
        <end position="161"/>
    </location>
</feature>
<proteinExistence type="predicted"/>
<feature type="compositionally biased region" description="Low complexity" evidence="1">
    <location>
        <begin position="46"/>
        <end position="64"/>
    </location>
</feature>
<feature type="region of interest" description="Disordered" evidence="1">
    <location>
        <begin position="231"/>
        <end position="257"/>
    </location>
</feature>
<feature type="region of interest" description="Disordered" evidence="1">
    <location>
        <begin position="120"/>
        <end position="199"/>
    </location>
</feature>
<evidence type="ECO:0000313" key="2">
    <source>
        <dbReference type="EMBL" id="AIF07540.1"/>
    </source>
</evidence>
<feature type="region of interest" description="Disordered" evidence="1">
    <location>
        <begin position="26"/>
        <end position="83"/>
    </location>
</feature>
<feature type="compositionally biased region" description="Low complexity" evidence="1">
    <location>
        <begin position="430"/>
        <end position="447"/>
    </location>
</feature>
<protein>
    <submittedName>
        <fullName evidence="2">Uncharacterized protein</fullName>
    </submittedName>
</protein>
<sequence>MLDGEGRWLLWFKLSCSVQAVKGSRCLPEPESTESEREPQIACLRSSASLPAAPSGAMPDLDAALPDDEAGSDDYDRDEDFDGDYQGAGGLVLTGSLDLAFECARRERVICRAGSLEARESGDSMPTRVGRASQGPICTPPGASGDLRREADSAPRARCGREALPQTKGQERGQARVRDRGRGVTRWRSRARDVRAASGRTCPRKGAMWMPVHRRSRELRRVRALRAVRRGERAHQVPGPQVRRGAAEHRVHHGGRRPADVVGLRRVGRGVLLRGVRRRDAADGRVAQGVRRGGSRGETAYKRLGGCPENRCPKTRILKNANSPSSGTSRTRVSAGSRSHILLFWASAGSKTVLLRPRVFGLSDHLDHPPDFCKLPGDVHRRAGGRRGEARPLPQSAREVPVVTRRAPACSGAMAEPNPGGPRLPREGPSVRVPGSAARSSSARVER</sequence>
<feature type="compositionally biased region" description="Acidic residues" evidence="1">
    <location>
        <begin position="65"/>
        <end position="83"/>
    </location>
</feature>